<organism evidence="1 2">
    <name type="scientific">Desulfomonile tiedjei</name>
    <dbReference type="NCBI Taxonomy" id="2358"/>
    <lineage>
        <taxon>Bacteria</taxon>
        <taxon>Pseudomonadati</taxon>
        <taxon>Thermodesulfobacteriota</taxon>
        <taxon>Desulfomonilia</taxon>
        <taxon>Desulfomonilales</taxon>
        <taxon>Desulfomonilaceae</taxon>
        <taxon>Desulfomonile</taxon>
    </lineage>
</organism>
<comment type="caution">
    <text evidence="1">The sequence shown here is derived from an EMBL/GenBank/DDBJ whole genome shotgun (WGS) entry which is preliminary data.</text>
</comment>
<sequence>MATSIILYNLKDGVTDAEYKKWCEDYKGPLFMSLSACNSFTLLKMFGGIKGNGKEGHPPEETLSPFNYIGVIDVSNLAEWKQNTESKAFKEDFFHQWFSKWVADFYVLVGDAVYQGRST</sequence>
<dbReference type="Gene3D" id="3.30.70.100">
    <property type="match status" value="1"/>
</dbReference>
<gene>
    <name evidence="1" type="ORF">HY912_23710</name>
</gene>
<reference evidence="1" key="1">
    <citation type="submission" date="2020-07" db="EMBL/GenBank/DDBJ databases">
        <title>Huge and variable diversity of episymbiotic CPR bacteria and DPANN archaea in groundwater ecosystems.</title>
        <authorList>
            <person name="He C.Y."/>
            <person name="Keren R."/>
            <person name="Whittaker M."/>
            <person name="Farag I.F."/>
            <person name="Doudna J."/>
            <person name="Cate J.H.D."/>
            <person name="Banfield J.F."/>
        </authorList>
    </citation>
    <scope>NUCLEOTIDE SEQUENCE</scope>
    <source>
        <strain evidence="1">NC_groundwater_1664_Pr3_B-0.1um_52_9</strain>
    </source>
</reference>
<proteinExistence type="predicted"/>
<evidence type="ECO:0000313" key="1">
    <source>
        <dbReference type="EMBL" id="MBI5252512.1"/>
    </source>
</evidence>
<dbReference type="EMBL" id="JACRDE010000618">
    <property type="protein sequence ID" value="MBI5252512.1"/>
    <property type="molecule type" value="Genomic_DNA"/>
</dbReference>
<evidence type="ECO:0000313" key="2">
    <source>
        <dbReference type="Proteomes" id="UP000807825"/>
    </source>
</evidence>
<accession>A0A9D6V6J3</accession>
<name>A0A9D6V6J3_9BACT</name>
<dbReference type="Proteomes" id="UP000807825">
    <property type="component" value="Unassembled WGS sequence"/>
</dbReference>
<protein>
    <submittedName>
        <fullName evidence="1">Uncharacterized protein</fullName>
    </submittedName>
</protein>
<dbReference type="AlphaFoldDB" id="A0A9D6V6J3"/>